<keyword evidence="2" id="KW-1185">Reference proteome</keyword>
<dbReference type="AlphaFoldDB" id="A0A109BEY1"/>
<dbReference type="EMBL" id="LMTR01000063">
    <property type="protein sequence ID" value="KWT67506.1"/>
    <property type="molecule type" value="Genomic_DNA"/>
</dbReference>
<dbReference type="RefSeq" id="WP_068461825.1">
    <property type="nucleotide sequence ID" value="NZ_LMTR01000063.1"/>
</dbReference>
<gene>
    <name evidence="1" type="ORF">APY04_1865</name>
</gene>
<evidence type="ECO:0000313" key="2">
    <source>
        <dbReference type="Proteomes" id="UP000059074"/>
    </source>
</evidence>
<organism evidence="1 2">
    <name type="scientific">Hyphomicrobium sulfonivorans</name>
    <dbReference type="NCBI Taxonomy" id="121290"/>
    <lineage>
        <taxon>Bacteria</taxon>
        <taxon>Pseudomonadati</taxon>
        <taxon>Pseudomonadota</taxon>
        <taxon>Alphaproteobacteria</taxon>
        <taxon>Hyphomicrobiales</taxon>
        <taxon>Hyphomicrobiaceae</taxon>
        <taxon>Hyphomicrobium</taxon>
    </lineage>
</organism>
<protein>
    <submittedName>
        <fullName evidence="1">Uncharacterized protein</fullName>
    </submittedName>
</protein>
<proteinExistence type="predicted"/>
<sequence length="210" mass="23269">MDYQKLAGDILFGGDILDNAMRGIFIEAVVLDALRRTDDTHGTPTRWHHIGLGWGLWDLQRGTAAGGDRVRVQVKTSAAVQLWQAPSARKEARFTLGWTDKPPPPYFAQSMDVTHVGGCEPTGYRADILLLAWHETGRQSNPADFEFFLLPTRALQATATPPKRLLVRNIRENWQSHRFGNLPSALNAACDSFLASEAGAAVDADLSRYR</sequence>
<name>A0A109BEY1_HYPSL</name>
<comment type="caution">
    <text evidence="1">The sequence shown here is derived from an EMBL/GenBank/DDBJ whole genome shotgun (WGS) entry which is preliminary data.</text>
</comment>
<dbReference type="Proteomes" id="UP000059074">
    <property type="component" value="Unassembled WGS sequence"/>
</dbReference>
<reference evidence="1 2" key="1">
    <citation type="submission" date="2015-10" db="EMBL/GenBank/DDBJ databases">
        <title>Transcriptomic analysis of a linuron degrading triple-species bacterial consortium.</title>
        <authorList>
            <person name="Albers P."/>
        </authorList>
    </citation>
    <scope>NUCLEOTIDE SEQUENCE [LARGE SCALE GENOMIC DNA]</scope>
    <source>
        <strain evidence="1 2">WDL6</strain>
    </source>
</reference>
<dbReference type="OrthoDB" id="7852255at2"/>
<accession>A0A109BEY1</accession>
<evidence type="ECO:0000313" key="1">
    <source>
        <dbReference type="EMBL" id="KWT67506.1"/>
    </source>
</evidence>
<dbReference type="PATRIC" id="fig|121290.4.peg.1252"/>